<dbReference type="EMBL" id="JBHSSA010000025">
    <property type="protein sequence ID" value="MFC6253343.1"/>
    <property type="molecule type" value="Genomic_DNA"/>
</dbReference>
<dbReference type="RefSeq" id="WP_137631033.1">
    <property type="nucleotide sequence ID" value="NZ_BJDO01000020.1"/>
</dbReference>
<evidence type="ECO:0000313" key="3">
    <source>
        <dbReference type="Proteomes" id="UP001596190"/>
    </source>
</evidence>
<evidence type="ECO:0000256" key="1">
    <source>
        <dbReference type="SAM" id="MobiDB-lite"/>
    </source>
</evidence>
<comment type="caution">
    <text evidence="2">The sequence shown here is derived from an EMBL/GenBank/DDBJ whole genome shotgun (WGS) entry which is preliminary data.</text>
</comment>
<protein>
    <submittedName>
        <fullName evidence="2">Uncharacterized protein</fullName>
    </submittedName>
</protein>
<gene>
    <name evidence="2" type="ORF">ACFP1H_01835</name>
</gene>
<keyword evidence="3" id="KW-1185">Reference proteome</keyword>
<dbReference type="Proteomes" id="UP001596190">
    <property type="component" value="Unassembled WGS sequence"/>
</dbReference>
<feature type="region of interest" description="Disordered" evidence="1">
    <location>
        <begin position="58"/>
        <end position="78"/>
    </location>
</feature>
<evidence type="ECO:0000313" key="2">
    <source>
        <dbReference type="EMBL" id="MFC6253343.1"/>
    </source>
</evidence>
<accession>A0ABW1T7I2</accession>
<name>A0ABW1T7I2_9LACO</name>
<proteinExistence type="predicted"/>
<reference evidence="3" key="1">
    <citation type="journal article" date="2019" name="Int. J. Syst. Evol. Microbiol.">
        <title>The Global Catalogue of Microorganisms (GCM) 10K type strain sequencing project: providing services to taxonomists for standard genome sequencing and annotation.</title>
        <authorList>
            <consortium name="The Broad Institute Genomics Platform"/>
            <consortium name="The Broad Institute Genome Sequencing Center for Infectious Disease"/>
            <person name="Wu L."/>
            <person name="Ma J."/>
        </authorList>
    </citation>
    <scope>NUCLEOTIDE SEQUENCE [LARGE SCALE GENOMIC DNA]</scope>
    <source>
        <strain evidence="3">CCM 8950</strain>
    </source>
</reference>
<sequence length="78" mass="8797">MIESHRCEIYISDLLQKDSVSMGLYGNLDDQYRGESAMGLEVKLDKRSARTGNLYIETEEKSNPGNHEFVDSGLKKKG</sequence>
<organism evidence="2 3">
    <name type="scientific">Secundilactobacillus hailunensis</name>
    <dbReference type="NCBI Taxonomy" id="2559923"/>
    <lineage>
        <taxon>Bacteria</taxon>
        <taxon>Bacillati</taxon>
        <taxon>Bacillota</taxon>
        <taxon>Bacilli</taxon>
        <taxon>Lactobacillales</taxon>
        <taxon>Lactobacillaceae</taxon>
        <taxon>Secundilactobacillus</taxon>
    </lineage>
</organism>